<feature type="region of interest" description="Disordered" evidence="10">
    <location>
        <begin position="355"/>
        <end position="395"/>
    </location>
</feature>
<dbReference type="GeneID" id="39849216"/>
<evidence type="ECO:0000256" key="4">
    <source>
        <dbReference type="ARBA" id="ARBA00022763"/>
    </source>
</evidence>
<proteinExistence type="inferred from homology"/>
<comment type="caution">
    <text evidence="9">Lacks conserved residue(s) required for the propagation of feature annotation.</text>
</comment>
<feature type="domain" description="Calcineurin-like phosphoesterase" evidence="11">
    <location>
        <begin position="3"/>
        <end position="185"/>
    </location>
</feature>
<feature type="binding site" evidence="9">
    <location>
        <position position="50"/>
    </location>
    <ligand>
        <name>Mn(2+)</name>
        <dbReference type="ChEBI" id="CHEBI:29035"/>
        <label>2</label>
    </ligand>
</feature>
<dbReference type="Gene3D" id="3.60.21.10">
    <property type="match status" value="1"/>
</dbReference>
<keyword evidence="2 9" id="KW-0479">Metal-binding</keyword>
<dbReference type="CDD" id="cd00840">
    <property type="entry name" value="MPP_Mre11_N"/>
    <property type="match status" value="1"/>
</dbReference>
<accession>A0A4D6HFB0</accession>
<dbReference type="SUPFAM" id="SSF56300">
    <property type="entry name" value="Metallo-dependent phosphatases"/>
    <property type="match status" value="1"/>
</dbReference>
<dbReference type="Pfam" id="PF00149">
    <property type="entry name" value="Metallophos"/>
    <property type="match status" value="1"/>
</dbReference>
<evidence type="ECO:0000256" key="9">
    <source>
        <dbReference type="HAMAP-Rule" id="MF_02044"/>
    </source>
</evidence>
<keyword evidence="13" id="KW-1185">Reference proteome</keyword>
<feature type="binding site" evidence="9">
    <location>
        <position position="11"/>
    </location>
    <ligand>
        <name>Mn(2+)</name>
        <dbReference type="ChEBI" id="CHEBI:29035"/>
        <label>1</label>
    </ligand>
</feature>
<dbReference type="EC" id="3.1.-.-" evidence="9"/>
<keyword evidence="3 9" id="KW-0255">Endonuclease</keyword>
<feature type="active site" description="Proton donor" evidence="9">
    <location>
        <position position="86"/>
    </location>
</feature>
<gene>
    <name evidence="9" type="primary">mre11</name>
    <name evidence="12" type="ORF">DV733_15110</name>
</gene>
<dbReference type="GO" id="GO:0006302">
    <property type="term" value="P:double-strand break repair"/>
    <property type="evidence" value="ECO:0007669"/>
    <property type="project" value="UniProtKB-UniRule"/>
</dbReference>
<dbReference type="InterPro" id="IPR029052">
    <property type="entry name" value="Metallo-depent_PP-like"/>
</dbReference>
<dbReference type="InterPro" id="IPR032885">
    <property type="entry name" value="Mre11_archaea-type"/>
</dbReference>
<feature type="compositionally biased region" description="Acidic residues" evidence="10">
    <location>
        <begin position="359"/>
        <end position="377"/>
    </location>
</feature>
<comment type="function">
    <text evidence="9">Part of the Rad50/Mre11 complex, which is involved in the early steps of DNA double-strand break (DSB) repair. Mre11 binds to DSB ends and has both double-stranded 3'-5' exonuclease activity and single-stranded endonuclease activity.</text>
</comment>
<dbReference type="HAMAP" id="MF_02044">
    <property type="entry name" value="Mre11"/>
    <property type="match status" value="1"/>
</dbReference>
<feature type="binding site" evidence="9">
    <location>
        <position position="50"/>
    </location>
    <ligand>
        <name>Mn(2+)</name>
        <dbReference type="ChEBI" id="CHEBI:29035"/>
        <label>1</label>
    </ligand>
</feature>
<evidence type="ECO:0000256" key="5">
    <source>
        <dbReference type="ARBA" id="ARBA00022801"/>
    </source>
</evidence>
<reference evidence="12 13" key="1">
    <citation type="journal article" date="2019" name="Nat. Commun.">
        <title>A new type of DNA phosphorothioation-based antiviral system in archaea.</title>
        <authorList>
            <person name="Xiong L."/>
            <person name="Liu S."/>
            <person name="Chen S."/>
            <person name="Xiao Y."/>
            <person name="Zhu B."/>
            <person name="Gao Y."/>
            <person name="Zhang Y."/>
            <person name="Chen B."/>
            <person name="Luo J."/>
            <person name="Deng Z."/>
            <person name="Chen X."/>
            <person name="Wang L."/>
            <person name="Chen S."/>
        </authorList>
    </citation>
    <scope>NUCLEOTIDE SEQUENCE [LARGE SCALE GENOMIC DNA]</scope>
    <source>
        <strain evidence="12 13">CBA1105</strain>
    </source>
</reference>
<dbReference type="NCBIfam" id="NF041030">
    <property type="entry name" value="Mre11_Halo"/>
    <property type="match status" value="1"/>
</dbReference>
<feature type="binding site" evidence="9">
    <location>
        <position position="85"/>
    </location>
    <ligand>
        <name>Mn(2+)</name>
        <dbReference type="ChEBI" id="CHEBI:29035"/>
        <label>2</label>
    </ligand>
</feature>
<name>A0A4D6HFB0_9EURY</name>
<dbReference type="InterPro" id="IPR004843">
    <property type="entry name" value="Calcineurin-like_PHP"/>
</dbReference>
<evidence type="ECO:0000313" key="12">
    <source>
        <dbReference type="EMBL" id="QCC52480.1"/>
    </source>
</evidence>
<dbReference type="PANTHER" id="PTHR30337:SF0">
    <property type="entry name" value="NUCLEASE SBCCD SUBUNIT D"/>
    <property type="match status" value="1"/>
</dbReference>
<comment type="similarity">
    <text evidence="9">Belongs to the MRE11/RAD32 family.</text>
</comment>
<evidence type="ECO:0000256" key="3">
    <source>
        <dbReference type="ARBA" id="ARBA00022759"/>
    </source>
</evidence>
<dbReference type="InterPro" id="IPR054879">
    <property type="entry name" value="Mre11_Halo"/>
</dbReference>
<dbReference type="AlphaFoldDB" id="A0A4D6HFB0"/>
<comment type="subunit">
    <text evidence="9">Homodimer. Forms a heterotetramer composed of two Mre11 subunits and two Rad50 subunits.</text>
</comment>
<keyword evidence="6 9" id="KW-0269">Exonuclease</keyword>
<dbReference type="Proteomes" id="UP000296706">
    <property type="component" value="Chromosome"/>
</dbReference>
<dbReference type="EMBL" id="CP031310">
    <property type="protein sequence ID" value="QCC52480.1"/>
    <property type="molecule type" value="Genomic_DNA"/>
</dbReference>
<comment type="cofactor">
    <cofactor evidence="9">
        <name>Mn(2+)</name>
        <dbReference type="ChEBI" id="CHEBI:29035"/>
    </cofactor>
    <text evidence="9">Binds 2 manganese ions per subunit.</text>
</comment>
<feature type="binding site" evidence="9">
    <location>
        <position position="183"/>
    </location>
    <ligand>
        <name>Mn(2+)</name>
        <dbReference type="ChEBI" id="CHEBI:29035"/>
        <label>1</label>
    </ligand>
</feature>
<dbReference type="GO" id="GO:0030145">
    <property type="term" value="F:manganese ion binding"/>
    <property type="evidence" value="ECO:0007669"/>
    <property type="project" value="UniProtKB-UniRule"/>
</dbReference>
<keyword evidence="8 9" id="KW-0464">Manganese</keyword>
<dbReference type="InterPro" id="IPR050535">
    <property type="entry name" value="DNA_Repair-Maintenance_Comp"/>
</dbReference>
<evidence type="ECO:0000259" key="11">
    <source>
        <dbReference type="Pfam" id="PF00149"/>
    </source>
</evidence>
<evidence type="ECO:0000256" key="1">
    <source>
        <dbReference type="ARBA" id="ARBA00022722"/>
    </source>
</evidence>
<evidence type="ECO:0000256" key="10">
    <source>
        <dbReference type="SAM" id="MobiDB-lite"/>
    </source>
</evidence>
<dbReference type="KEGG" id="hsn:DV733_15110"/>
<evidence type="ECO:0000256" key="6">
    <source>
        <dbReference type="ARBA" id="ARBA00022839"/>
    </source>
</evidence>
<evidence type="ECO:0000313" key="13">
    <source>
        <dbReference type="Proteomes" id="UP000296706"/>
    </source>
</evidence>
<evidence type="ECO:0000256" key="2">
    <source>
        <dbReference type="ARBA" id="ARBA00022723"/>
    </source>
</evidence>
<dbReference type="GO" id="GO:0008408">
    <property type="term" value="F:3'-5' exonuclease activity"/>
    <property type="evidence" value="ECO:0007669"/>
    <property type="project" value="UniProtKB-UniRule"/>
</dbReference>
<dbReference type="STRING" id="1457250.GCA_000755225_01895"/>
<dbReference type="InterPro" id="IPR041796">
    <property type="entry name" value="Mre11_N"/>
</dbReference>
<feature type="binding site" evidence="9">
    <location>
        <position position="9"/>
    </location>
    <ligand>
        <name>Mn(2+)</name>
        <dbReference type="ChEBI" id="CHEBI:29035"/>
        <label>1</label>
    </ligand>
</feature>
<keyword evidence="4 9" id="KW-0227">DNA damage</keyword>
<dbReference type="GO" id="GO:0000403">
    <property type="term" value="F:Y-form DNA binding"/>
    <property type="evidence" value="ECO:0007669"/>
    <property type="project" value="UniProtKB-UniRule"/>
</dbReference>
<keyword evidence="7 9" id="KW-0234">DNA repair</keyword>
<feature type="binding site" evidence="9">
    <location>
        <position position="150"/>
    </location>
    <ligand>
        <name>Mn(2+)</name>
        <dbReference type="ChEBI" id="CHEBI:29035"/>
        <label>2</label>
    </ligand>
</feature>
<protein>
    <recommendedName>
        <fullName evidence="9">DNA double-strand break repair protein Mre11</fullName>
        <ecNumber evidence="9">3.1.-.-</ecNumber>
    </recommendedName>
</protein>
<dbReference type="GO" id="GO:0004519">
    <property type="term" value="F:endonuclease activity"/>
    <property type="evidence" value="ECO:0007669"/>
    <property type="project" value="UniProtKB-UniRule"/>
</dbReference>
<evidence type="ECO:0000256" key="8">
    <source>
        <dbReference type="ARBA" id="ARBA00023211"/>
    </source>
</evidence>
<evidence type="ECO:0000256" key="7">
    <source>
        <dbReference type="ARBA" id="ARBA00023204"/>
    </source>
</evidence>
<dbReference type="OrthoDB" id="11638at2157"/>
<keyword evidence="1 9" id="KW-0540">Nuclease</keyword>
<sequence>MTRVIHTGDTHLGYQQYHEPARREDFLDAFRQVIDDAVAETVDAVVHAGDLFHDRKPGLRDIMGTLDVLRTLEDADIPFLAIVGNHETKRDAQWLDLFESLGLASRLGSSPVTIGNTAFYGLDFVPRSQREDLDYDFQAHDTDHAALVAHGLFQPFDHGDWDAEVVLSEASVDFDAMLLGDDHEPKRTQTEGAWVTYCGSTERASASERDDRGYNLVTFDGEVDIRRRGLPTREFVFVDVDLGDGEGYQRVRERIEQHDLDGAVVIVAIDGGGDPITPAELETVALDGGALVARVNDRREIETTQDVSVSFADPDDAVRERIRELGLSPAARDLDETIRASKVADSKVADTVEQRVADIVDDADDGAFESASDEDESTASPNADGDGQATMEEYL</sequence>
<organism evidence="12 13">
    <name type="scientific">Halapricum salinum</name>
    <dbReference type="NCBI Taxonomy" id="1457250"/>
    <lineage>
        <taxon>Archaea</taxon>
        <taxon>Methanobacteriati</taxon>
        <taxon>Methanobacteriota</taxon>
        <taxon>Stenosarchaea group</taxon>
        <taxon>Halobacteria</taxon>
        <taxon>Halobacteriales</taxon>
        <taxon>Haloarculaceae</taxon>
        <taxon>Halapricum</taxon>
    </lineage>
</organism>
<comment type="activity regulation">
    <text evidence="9">Nuclease activity is regulated by Rad50.</text>
</comment>
<dbReference type="RefSeq" id="WP_049992803.1">
    <property type="nucleotide sequence ID" value="NZ_CP031310.1"/>
</dbReference>
<dbReference type="PANTHER" id="PTHR30337">
    <property type="entry name" value="COMPONENT OF ATP-DEPENDENT DSDNA EXONUCLEASE"/>
    <property type="match status" value="1"/>
</dbReference>
<dbReference type="GO" id="GO:0045027">
    <property type="term" value="F:DNA end binding"/>
    <property type="evidence" value="ECO:0007669"/>
    <property type="project" value="UniProtKB-UniRule"/>
</dbReference>
<keyword evidence="5 9" id="KW-0378">Hydrolase</keyword>